<evidence type="ECO:0000313" key="1">
    <source>
        <dbReference type="EMBL" id="EON78572.1"/>
    </source>
</evidence>
<dbReference type="AlphaFoldDB" id="R7ZWX1"/>
<name>R7ZWX1_9BACT</name>
<dbReference type="NCBIfam" id="TIGR03519">
    <property type="entry name" value="T9SS_PorP_fam"/>
    <property type="match status" value="1"/>
</dbReference>
<dbReference type="OrthoDB" id="1320396at2"/>
<dbReference type="RefSeq" id="WP_010853070.1">
    <property type="nucleotide sequence ID" value="NZ_AQHR01000029.1"/>
</dbReference>
<sequence length="327" mass="36423">MGASDKIIRILRSYLQGLGLLFTASLLLCPVLTRAQQLPQFSQYAFNSLHINPAYAGYKVDPFVQASYRSQFVSFPGSPETFSITGDMASRDGSMGFGASLLSDRLGASALQSVLLTYAYRIKTGDRSFLGLGVSAGTSEHSVDGNRLHPDDATDATIPMERVNLFIPNINSGLFFHSETLFAGLSVFNMVGRQNLENQDVVLAAHNLHYFFQLGGVFDLGVETTFKPSILIRDDFSGPLSYDINAMFLLNNRFWVGTSYRSSIRNEGNRKALVVLLDLFVTDYIRFGYAHDFNLTATNNYRNNSHELSIGYYLGDRVLKGRQNYKF</sequence>
<organism evidence="1 2">
    <name type="scientific">Lunatimonas lonarensis</name>
    <dbReference type="NCBI Taxonomy" id="1232681"/>
    <lineage>
        <taxon>Bacteria</taxon>
        <taxon>Pseudomonadati</taxon>
        <taxon>Bacteroidota</taxon>
        <taxon>Cytophagia</taxon>
        <taxon>Cytophagales</taxon>
        <taxon>Cyclobacteriaceae</taxon>
    </lineage>
</organism>
<proteinExistence type="predicted"/>
<dbReference type="Pfam" id="PF11751">
    <property type="entry name" value="PorP_SprF"/>
    <property type="match status" value="1"/>
</dbReference>
<accession>R7ZWX1</accession>
<keyword evidence="2" id="KW-1185">Reference proteome</keyword>
<dbReference type="STRING" id="1232681.ADIS_0922"/>
<dbReference type="PATRIC" id="fig|1288963.3.peg.921"/>
<evidence type="ECO:0008006" key="3">
    <source>
        <dbReference type="Google" id="ProtNLM"/>
    </source>
</evidence>
<protein>
    <recommendedName>
        <fullName evidence="3">Bacteroidetes-specific membrane protein</fullName>
    </recommendedName>
</protein>
<comment type="caution">
    <text evidence="1">The sequence shown here is derived from an EMBL/GenBank/DDBJ whole genome shotgun (WGS) entry which is preliminary data.</text>
</comment>
<reference evidence="1 2" key="1">
    <citation type="submission" date="2013-02" db="EMBL/GenBank/DDBJ databases">
        <title>A novel strain isolated from Lonar lake, Maharashtra, India.</title>
        <authorList>
            <person name="Singh A."/>
        </authorList>
    </citation>
    <scope>NUCLEOTIDE SEQUENCE [LARGE SCALE GENOMIC DNA]</scope>
    <source>
        <strain evidence="1 2">AK24</strain>
    </source>
</reference>
<evidence type="ECO:0000313" key="2">
    <source>
        <dbReference type="Proteomes" id="UP000013909"/>
    </source>
</evidence>
<gene>
    <name evidence="1" type="ORF">ADIS_0922</name>
</gene>
<dbReference type="Proteomes" id="UP000013909">
    <property type="component" value="Unassembled WGS sequence"/>
</dbReference>
<dbReference type="EMBL" id="AQHR01000029">
    <property type="protein sequence ID" value="EON78572.1"/>
    <property type="molecule type" value="Genomic_DNA"/>
</dbReference>
<dbReference type="InterPro" id="IPR019861">
    <property type="entry name" value="PorP/SprF_Bacteroidetes"/>
</dbReference>